<dbReference type="RefSeq" id="WP_145311545.1">
    <property type="nucleotide sequence ID" value="NZ_CP037452.1"/>
</dbReference>
<gene>
    <name evidence="1" type="ORF">Enr17x_42530</name>
</gene>
<keyword evidence="2" id="KW-1185">Reference proteome</keyword>
<proteinExistence type="predicted"/>
<reference evidence="1 2" key="1">
    <citation type="submission" date="2019-03" db="EMBL/GenBank/DDBJ databases">
        <title>Deep-cultivation of Planctomycetes and their phenomic and genomic characterization uncovers novel biology.</title>
        <authorList>
            <person name="Wiegand S."/>
            <person name="Jogler M."/>
            <person name="Boedeker C."/>
            <person name="Pinto D."/>
            <person name="Vollmers J."/>
            <person name="Rivas-Marin E."/>
            <person name="Kohn T."/>
            <person name="Peeters S.H."/>
            <person name="Heuer A."/>
            <person name="Rast P."/>
            <person name="Oberbeckmann S."/>
            <person name="Bunk B."/>
            <person name="Jeske O."/>
            <person name="Meyerdierks A."/>
            <person name="Storesund J.E."/>
            <person name="Kallscheuer N."/>
            <person name="Luecker S."/>
            <person name="Lage O.M."/>
            <person name="Pohl T."/>
            <person name="Merkel B.J."/>
            <person name="Hornburger P."/>
            <person name="Mueller R.-W."/>
            <person name="Bruemmer F."/>
            <person name="Labrenz M."/>
            <person name="Spormann A.M."/>
            <person name="Op den Camp H."/>
            <person name="Overmann J."/>
            <person name="Amann R."/>
            <person name="Jetten M.S.M."/>
            <person name="Mascher T."/>
            <person name="Medema M.H."/>
            <person name="Devos D.P."/>
            <person name="Kaster A.-K."/>
            <person name="Ovreas L."/>
            <person name="Rohde M."/>
            <person name="Galperin M.Y."/>
            <person name="Jogler C."/>
        </authorList>
    </citation>
    <scope>NUCLEOTIDE SEQUENCE [LARGE SCALE GENOMIC DNA]</scope>
    <source>
        <strain evidence="1 2">Enr17</strain>
    </source>
</reference>
<sequence>MNSLYCTAFVRTNLNYCDFIHVVESILDTKSENANIETDDLDIFVDKNDDYDPAKIDLTDGFLFYPYRMEIDSIKGSREYKESLLKFIRNLRKKGYDVVPACDYEDYLNSPE</sequence>
<dbReference type="AlphaFoldDB" id="A0A518IGH0"/>
<accession>A0A518IGH0</accession>
<name>A0A518IGH0_9PLAN</name>
<dbReference type="Proteomes" id="UP000318313">
    <property type="component" value="Chromosome"/>
</dbReference>
<dbReference type="KEGG" id="gfm:Enr17x_42530"/>
<dbReference type="EMBL" id="CP037452">
    <property type="protein sequence ID" value="QDV52193.1"/>
    <property type="molecule type" value="Genomic_DNA"/>
</dbReference>
<protein>
    <submittedName>
        <fullName evidence="1">Uncharacterized protein</fullName>
    </submittedName>
</protein>
<organism evidence="1 2">
    <name type="scientific">Gimesia fumaroli</name>
    <dbReference type="NCBI Taxonomy" id="2527976"/>
    <lineage>
        <taxon>Bacteria</taxon>
        <taxon>Pseudomonadati</taxon>
        <taxon>Planctomycetota</taxon>
        <taxon>Planctomycetia</taxon>
        <taxon>Planctomycetales</taxon>
        <taxon>Planctomycetaceae</taxon>
        <taxon>Gimesia</taxon>
    </lineage>
</organism>
<dbReference type="OrthoDB" id="470767at2"/>
<evidence type="ECO:0000313" key="2">
    <source>
        <dbReference type="Proteomes" id="UP000318313"/>
    </source>
</evidence>
<evidence type="ECO:0000313" key="1">
    <source>
        <dbReference type="EMBL" id="QDV52193.1"/>
    </source>
</evidence>